<sequence length="111" mass="12033">MDILEESRDGIVVVAPRGRIDCNTSAHLERKLLALLEPASRGLVIDFTGVDYISSAGLRVMLVLAKRLRGGRGALVLCQLNDLIQDVFKMSGFNKVMAIVATRAEALAKLP</sequence>
<evidence type="ECO:0000259" key="3">
    <source>
        <dbReference type="PROSITE" id="PS50801"/>
    </source>
</evidence>
<reference evidence="4" key="2">
    <citation type="submission" date="2014-03" db="EMBL/GenBank/DDBJ databases">
        <title>Candidatus Competibacter-lineage genomes retrieved from metagenomes reveal functional metabolic diversity.</title>
        <authorList>
            <person name="McIlroy S.J."/>
            <person name="Albertsen M."/>
            <person name="Andresen E.K."/>
            <person name="Saunders A.M."/>
            <person name="Kristiansen R."/>
            <person name="Stokholm-Bjerregaard M."/>
            <person name="Nielsen K.L."/>
            <person name="Nielsen P.H."/>
        </authorList>
    </citation>
    <scope>NUCLEOTIDE SEQUENCE</scope>
    <source>
        <strain evidence="4">Run_A_D11</strain>
    </source>
</reference>
<protein>
    <recommendedName>
        <fullName evidence="2">Anti-sigma factor antagonist</fullName>
    </recommendedName>
</protein>
<organism evidence="4 5">
    <name type="scientific">Candidatus Competibacter denitrificans Run_A_D11</name>
    <dbReference type="NCBI Taxonomy" id="1400863"/>
    <lineage>
        <taxon>Bacteria</taxon>
        <taxon>Pseudomonadati</taxon>
        <taxon>Pseudomonadota</taxon>
        <taxon>Gammaproteobacteria</taxon>
        <taxon>Candidatus Competibacteraceae</taxon>
        <taxon>Candidatus Competibacter</taxon>
    </lineage>
</organism>
<dbReference type="Gene3D" id="3.30.750.24">
    <property type="entry name" value="STAS domain"/>
    <property type="match status" value="1"/>
</dbReference>
<dbReference type="EMBL" id="CBTJ020000058">
    <property type="protein sequence ID" value="CDI03502.1"/>
    <property type="molecule type" value="Genomic_DNA"/>
</dbReference>
<evidence type="ECO:0000256" key="2">
    <source>
        <dbReference type="RuleBase" id="RU003749"/>
    </source>
</evidence>
<gene>
    <name evidence="4" type="ORF">BN873_50008</name>
</gene>
<dbReference type="PANTHER" id="PTHR33495">
    <property type="entry name" value="ANTI-SIGMA FACTOR ANTAGONIST TM_1081-RELATED-RELATED"/>
    <property type="match status" value="1"/>
</dbReference>
<dbReference type="OrthoDB" id="280847at2"/>
<evidence type="ECO:0000256" key="1">
    <source>
        <dbReference type="ARBA" id="ARBA00009013"/>
    </source>
</evidence>
<reference evidence="4" key="1">
    <citation type="submission" date="2013-07" db="EMBL/GenBank/DDBJ databases">
        <authorList>
            <person name="McIlroy S."/>
        </authorList>
    </citation>
    <scope>NUCLEOTIDE SEQUENCE [LARGE SCALE GENOMIC DNA]</scope>
    <source>
        <strain evidence="4">Run_A_D11</strain>
    </source>
</reference>
<dbReference type="InterPro" id="IPR002645">
    <property type="entry name" value="STAS_dom"/>
</dbReference>
<evidence type="ECO:0000313" key="5">
    <source>
        <dbReference type="Proteomes" id="UP000035760"/>
    </source>
</evidence>
<dbReference type="RefSeq" id="WP_048674277.1">
    <property type="nucleotide sequence ID" value="NZ_CBTJ020000058.1"/>
</dbReference>
<proteinExistence type="inferred from homology"/>
<dbReference type="SUPFAM" id="SSF52091">
    <property type="entry name" value="SpoIIaa-like"/>
    <property type="match status" value="1"/>
</dbReference>
<name>W6M741_9GAMM</name>
<accession>W6M741</accession>
<dbReference type="Proteomes" id="UP000035760">
    <property type="component" value="Unassembled WGS sequence"/>
</dbReference>
<feature type="domain" description="STAS" evidence="3">
    <location>
        <begin position="1"/>
        <end position="110"/>
    </location>
</feature>
<dbReference type="Pfam" id="PF01740">
    <property type="entry name" value="STAS"/>
    <property type="match status" value="1"/>
</dbReference>
<dbReference type="STRING" id="1400863.BN873_50008"/>
<dbReference type="AlphaFoldDB" id="W6M741"/>
<dbReference type="PROSITE" id="PS50801">
    <property type="entry name" value="STAS"/>
    <property type="match status" value="1"/>
</dbReference>
<dbReference type="NCBIfam" id="TIGR00377">
    <property type="entry name" value="ant_ant_sig"/>
    <property type="match status" value="1"/>
</dbReference>
<dbReference type="InterPro" id="IPR003658">
    <property type="entry name" value="Anti-sigma_ant"/>
</dbReference>
<comment type="caution">
    <text evidence="4">The sequence shown here is derived from an EMBL/GenBank/DDBJ whole genome shotgun (WGS) entry which is preliminary data.</text>
</comment>
<keyword evidence="5" id="KW-1185">Reference proteome</keyword>
<evidence type="ECO:0000313" key="4">
    <source>
        <dbReference type="EMBL" id="CDI03502.1"/>
    </source>
</evidence>
<dbReference type="CDD" id="cd07043">
    <property type="entry name" value="STAS_anti-anti-sigma_factors"/>
    <property type="match status" value="1"/>
</dbReference>
<dbReference type="InterPro" id="IPR036513">
    <property type="entry name" value="STAS_dom_sf"/>
</dbReference>
<comment type="similarity">
    <text evidence="1 2">Belongs to the anti-sigma-factor antagonist family.</text>
</comment>
<dbReference type="GO" id="GO:0043856">
    <property type="term" value="F:anti-sigma factor antagonist activity"/>
    <property type="evidence" value="ECO:0007669"/>
    <property type="project" value="InterPro"/>
</dbReference>